<feature type="compositionally biased region" description="Basic residues" evidence="1">
    <location>
        <begin position="92"/>
        <end position="102"/>
    </location>
</feature>
<feature type="compositionally biased region" description="Basic residues" evidence="1">
    <location>
        <begin position="510"/>
        <end position="519"/>
    </location>
</feature>
<feature type="compositionally biased region" description="Basic residues" evidence="1">
    <location>
        <begin position="209"/>
        <end position="225"/>
    </location>
</feature>
<evidence type="ECO:0000256" key="1">
    <source>
        <dbReference type="SAM" id="MobiDB-lite"/>
    </source>
</evidence>
<feature type="region of interest" description="Disordered" evidence="1">
    <location>
        <begin position="1"/>
        <end position="537"/>
    </location>
</feature>
<feature type="compositionally biased region" description="Basic and acidic residues" evidence="1">
    <location>
        <begin position="335"/>
        <end position="348"/>
    </location>
</feature>
<proteinExistence type="predicted"/>
<feature type="compositionally biased region" description="Basic residues" evidence="1">
    <location>
        <begin position="237"/>
        <end position="248"/>
    </location>
</feature>
<dbReference type="AlphaFoldDB" id="A0A6J4V578"/>
<feature type="compositionally biased region" description="Basic residues" evidence="1">
    <location>
        <begin position="22"/>
        <end position="40"/>
    </location>
</feature>
<dbReference type="EMBL" id="CADCWL010000122">
    <property type="protein sequence ID" value="CAA9568403.1"/>
    <property type="molecule type" value="Genomic_DNA"/>
</dbReference>
<accession>A0A6J4V578</accession>
<gene>
    <name evidence="2" type="ORF">AVDCRST_MAG19-2522</name>
</gene>
<evidence type="ECO:0000313" key="2">
    <source>
        <dbReference type="EMBL" id="CAA9568403.1"/>
    </source>
</evidence>
<protein>
    <submittedName>
        <fullName evidence="2">Uncharacterized protein</fullName>
    </submittedName>
</protein>
<name>A0A6J4V578_9BACT</name>
<feature type="non-terminal residue" evidence="2">
    <location>
        <position position="1"/>
    </location>
</feature>
<reference evidence="2" key="1">
    <citation type="submission" date="2020-02" db="EMBL/GenBank/DDBJ databases">
        <authorList>
            <person name="Meier V. D."/>
        </authorList>
    </citation>
    <scope>NUCLEOTIDE SEQUENCE</scope>
    <source>
        <strain evidence="2">AVDCRST_MAG19</strain>
    </source>
</reference>
<organism evidence="2">
    <name type="scientific">uncultured Thermomicrobiales bacterium</name>
    <dbReference type="NCBI Taxonomy" id="1645740"/>
    <lineage>
        <taxon>Bacteria</taxon>
        <taxon>Pseudomonadati</taxon>
        <taxon>Thermomicrobiota</taxon>
        <taxon>Thermomicrobia</taxon>
        <taxon>Thermomicrobiales</taxon>
        <taxon>environmental samples</taxon>
    </lineage>
</organism>
<feature type="compositionally biased region" description="Basic and acidic residues" evidence="1">
    <location>
        <begin position="453"/>
        <end position="465"/>
    </location>
</feature>
<feature type="compositionally biased region" description="Basic residues" evidence="1">
    <location>
        <begin position="67"/>
        <end position="81"/>
    </location>
</feature>
<feature type="compositionally biased region" description="Basic and acidic residues" evidence="1">
    <location>
        <begin position="41"/>
        <end position="54"/>
    </location>
</feature>
<feature type="compositionally biased region" description="Basic residues" evidence="1">
    <location>
        <begin position="349"/>
        <end position="374"/>
    </location>
</feature>
<feature type="non-terminal residue" evidence="2">
    <location>
        <position position="537"/>
    </location>
</feature>
<feature type="compositionally biased region" description="Basic and acidic residues" evidence="1">
    <location>
        <begin position="103"/>
        <end position="125"/>
    </location>
</feature>
<sequence>GDHAFRVGPRPGYPADRIRPAPGRRPRARRPAGARRRPRRSGSERGRDRGDGRGGKRWRLPPPRRPSPPRRRRRRQGGRRPLRGDGRPLRLGLRHLPARLRHRPLEQPRRLGRQPKERPPRLDHPARRRGRGGARRLLPRRADRDPRYPRRRGPHLPLPDRLSPRARPDGPLPDPQRRHLPRSPARHPGDPGPPRWHRGSPRQRSGSRPPRRGGRPFPARLRRPGARSPLGRPGGRPGHRARLRRALPRPRPPPEPRRRAPRRPLRPARRRRLWTGRSPPRRLRRPHPGRRRRPSRRTGRGLGRSRRHRLWRDGDRWPRPRHLGRPPLRLPGWPPDRDPDRRRLDPDRRHPRHRRRLPRRRRRRRHPARRRRRLERTDPAALDLPRLRPRPPPLADHDRPRTLLLARPHDPGPLDGPPDPLRPTGRGCPRPRRLPAADHAPPCLSSDRALHRRPNDLLRPRRDPGRGIALVPWPWRPQHPDLGSDAGGRLPHRRPLRRLLVVGSPPRHPDRSHRPRLHAPRPGDGAGLRPPTAEDGV</sequence>
<feature type="compositionally biased region" description="Basic residues" evidence="1">
    <location>
        <begin position="126"/>
        <end position="139"/>
    </location>
</feature>
<feature type="compositionally biased region" description="Basic and acidic residues" evidence="1">
    <location>
        <begin position="395"/>
        <end position="412"/>
    </location>
</feature>
<feature type="compositionally biased region" description="Basic residues" evidence="1">
    <location>
        <begin position="259"/>
        <end position="310"/>
    </location>
</feature>